<dbReference type="FunFam" id="1.10.510.10:FF:000224">
    <property type="entry name" value="serine/threonine-protein kinase mph1 isoform X1"/>
    <property type="match status" value="1"/>
</dbReference>
<comment type="caution">
    <text evidence="12">The sequence shown here is derived from an EMBL/GenBank/DDBJ whole genome shotgun (WGS) entry which is preliminary data.</text>
</comment>
<evidence type="ECO:0000313" key="12">
    <source>
        <dbReference type="EMBL" id="CAG8643566.1"/>
    </source>
</evidence>
<dbReference type="GO" id="GO:0005634">
    <property type="term" value="C:nucleus"/>
    <property type="evidence" value="ECO:0007669"/>
    <property type="project" value="TreeGrafter"/>
</dbReference>
<keyword evidence="2" id="KW-0723">Serine/threonine-protein kinase</keyword>
<dbReference type="CDD" id="cd06089">
    <property type="entry name" value="KOW_RPL26"/>
    <property type="match status" value="1"/>
</dbReference>
<dbReference type="GO" id="GO:0005524">
    <property type="term" value="F:ATP binding"/>
    <property type="evidence" value="ECO:0007669"/>
    <property type="project" value="UniProtKB-UniRule"/>
</dbReference>
<dbReference type="InterPro" id="IPR014722">
    <property type="entry name" value="Rib_uL2_dom2"/>
</dbReference>
<dbReference type="PANTHER" id="PTHR22974:SF21">
    <property type="entry name" value="DUAL SPECIFICITY PROTEIN KINASE TTK"/>
    <property type="match status" value="1"/>
</dbReference>
<dbReference type="InterPro" id="IPR008991">
    <property type="entry name" value="Translation_prot_SH3-like_sf"/>
</dbReference>
<evidence type="ECO:0000256" key="1">
    <source>
        <dbReference type="ARBA" id="ARBA00010618"/>
    </source>
</evidence>
<dbReference type="GO" id="GO:0033316">
    <property type="term" value="P:meiotic spindle assembly checkpoint signaling"/>
    <property type="evidence" value="ECO:0007669"/>
    <property type="project" value="TreeGrafter"/>
</dbReference>
<dbReference type="InterPro" id="IPR017441">
    <property type="entry name" value="Protein_kinase_ATP_BS"/>
</dbReference>
<evidence type="ECO:0000313" key="13">
    <source>
        <dbReference type="Proteomes" id="UP000789342"/>
    </source>
</evidence>
<evidence type="ECO:0000256" key="6">
    <source>
        <dbReference type="ARBA" id="ARBA00022840"/>
    </source>
</evidence>
<keyword evidence="13" id="KW-1185">Reference proteome</keyword>
<dbReference type="Pfam" id="PF00069">
    <property type="entry name" value="Pkinase"/>
    <property type="match status" value="1"/>
</dbReference>
<dbReference type="PANTHER" id="PTHR22974">
    <property type="entry name" value="MIXED LINEAGE PROTEIN KINASE"/>
    <property type="match status" value="1"/>
</dbReference>
<evidence type="ECO:0000259" key="11">
    <source>
        <dbReference type="PROSITE" id="PS50011"/>
    </source>
</evidence>
<dbReference type="InterPro" id="IPR005824">
    <property type="entry name" value="KOW"/>
</dbReference>
<dbReference type="Gene3D" id="3.30.200.20">
    <property type="entry name" value="Phosphorylase Kinase, domain 1"/>
    <property type="match status" value="1"/>
</dbReference>
<dbReference type="Proteomes" id="UP000789342">
    <property type="component" value="Unassembled WGS sequence"/>
</dbReference>
<sequence>MRNKPIHMLREVWSKFKEKTSTKLEHKKKWVHPKDRIERWKIIKGDMVKVIAGDDKHKIGKVQQVDKLTNRVWVENVKMGRMTKSLELQMDEEPQNKDKTGGWWMKSTLKSIHVSNVMHVHPDDLKNDLIPAKEKRRVRVDWKKINLDGKDIIRWRRVICGTDTIIPFPPKPKEPGYEQNNFEDASQLTWKISKESPLPKGSFNYEQAGVQESFNTVCQASFFTAINLVVDFSDTSVPAKVGESVDRLLKSHFHIFSFKKFGKFFLRSFIELGFRGEVVGHFVIGTYHKCARLNGGVSGDLGLYLTEMSDNSLLQFFPNYLKFGEQQVTDTLQTSFFAPTIFEDQSSDAFTNMVTGNGLGTPAPTQKLETIRVDENQYSSMREASHTNADSAVVRYFSTPVVTERLQLENKPGSIVRPRRKTMNLGKKLGPPQRVKINNESLFMEEKGELSIVLESDRLQISDSKEQALPLKDEEDGIAKMKKIVSFDVESSKPLKQSSKEKSQDDGSQSPSSLHKKFTKKEFPAVAGEIIHEDDSRSKRSHPDNIHHVNTAWLNGKPYTIMERIGRGGSSKVYRVRDSNGQDFALKKVSFKGVDQNAISGYINEIELLQKLAGRDSIIKLYDSEINHDRGYLLMLMECGDIDLAHLLNNQSGKSINIEFIRSYWRQMLEAVYTIHLEKIVHSDLKPANFIVIAGTLKLIDFGIAKTIPNDTTNIHREQQVGTINYMSPEAILDTNLNSSGRKLMKLGRASDVWSLGCILYQMVYGCPPFSHLSLVQKIKCITDSSYQIEFPETISLIPKSNKSNPEDISQESDVTQTISVDENLLRIMKSCLQRNPKERMTIPALLTDPFFGELQVPVSPPILDNLIREMIKYAKTADITHQSHEQIKKIKETIFSQLRNKEPINCEQWNN</sequence>
<keyword evidence="3" id="KW-0808">Transferase</keyword>
<keyword evidence="6 9" id="KW-0067">ATP-binding</keyword>
<dbReference type="InterPro" id="IPR041988">
    <property type="entry name" value="Ribosomal_uL24_KOW"/>
</dbReference>
<name>A0A9N9DLN7_9GLOM</name>
<dbReference type="SMART" id="SM00220">
    <property type="entry name" value="S_TKc"/>
    <property type="match status" value="1"/>
</dbReference>
<dbReference type="GO" id="GO:1990904">
    <property type="term" value="C:ribonucleoprotein complex"/>
    <property type="evidence" value="ECO:0007669"/>
    <property type="project" value="UniProtKB-KW"/>
</dbReference>
<dbReference type="PROSITE" id="PS00107">
    <property type="entry name" value="PROTEIN_KINASE_ATP"/>
    <property type="match status" value="1"/>
</dbReference>
<dbReference type="PROSITE" id="PS50011">
    <property type="entry name" value="PROTEIN_KINASE_DOM"/>
    <property type="match status" value="1"/>
</dbReference>
<dbReference type="GO" id="GO:0034501">
    <property type="term" value="P:protein localization to kinetochore"/>
    <property type="evidence" value="ECO:0007669"/>
    <property type="project" value="TreeGrafter"/>
</dbReference>
<evidence type="ECO:0000256" key="3">
    <source>
        <dbReference type="ARBA" id="ARBA00022679"/>
    </source>
</evidence>
<dbReference type="InterPro" id="IPR027084">
    <property type="entry name" value="Mps1_cat"/>
</dbReference>
<dbReference type="GO" id="GO:0004674">
    <property type="term" value="F:protein serine/threonine kinase activity"/>
    <property type="evidence" value="ECO:0007669"/>
    <property type="project" value="UniProtKB-KW"/>
</dbReference>
<protein>
    <submittedName>
        <fullName evidence="12">15977_t:CDS:1</fullName>
    </submittedName>
</protein>
<dbReference type="SUPFAM" id="SSF56112">
    <property type="entry name" value="Protein kinase-like (PK-like)"/>
    <property type="match status" value="1"/>
</dbReference>
<keyword evidence="4 9" id="KW-0547">Nucleotide-binding</keyword>
<evidence type="ECO:0000256" key="2">
    <source>
        <dbReference type="ARBA" id="ARBA00022527"/>
    </source>
</evidence>
<dbReference type="AlphaFoldDB" id="A0A9N9DLN7"/>
<feature type="region of interest" description="Disordered" evidence="10">
    <location>
        <begin position="490"/>
        <end position="518"/>
    </location>
</feature>
<dbReference type="CDD" id="cd14131">
    <property type="entry name" value="PKc_Mps1"/>
    <property type="match status" value="1"/>
</dbReference>
<keyword evidence="5" id="KW-0418">Kinase</keyword>
<organism evidence="12 13">
    <name type="scientific">Acaulospora morrowiae</name>
    <dbReference type="NCBI Taxonomy" id="94023"/>
    <lineage>
        <taxon>Eukaryota</taxon>
        <taxon>Fungi</taxon>
        <taxon>Fungi incertae sedis</taxon>
        <taxon>Mucoromycota</taxon>
        <taxon>Glomeromycotina</taxon>
        <taxon>Glomeromycetes</taxon>
        <taxon>Diversisporales</taxon>
        <taxon>Acaulosporaceae</taxon>
        <taxon>Acaulospora</taxon>
    </lineage>
</organism>
<dbReference type="Gene3D" id="1.10.510.10">
    <property type="entry name" value="Transferase(Phosphotransferase) domain 1"/>
    <property type="match status" value="1"/>
</dbReference>
<dbReference type="GO" id="GO:0005840">
    <property type="term" value="C:ribosome"/>
    <property type="evidence" value="ECO:0007669"/>
    <property type="project" value="UniProtKB-KW"/>
</dbReference>
<feature type="binding site" evidence="9">
    <location>
        <position position="587"/>
    </location>
    <ligand>
        <name>ATP</name>
        <dbReference type="ChEBI" id="CHEBI:30616"/>
    </ligand>
</feature>
<feature type="domain" description="Protein kinase" evidence="11">
    <location>
        <begin position="559"/>
        <end position="852"/>
    </location>
</feature>
<proteinExistence type="inferred from homology"/>
<dbReference type="PROSITE" id="PS00108">
    <property type="entry name" value="PROTEIN_KINASE_ST"/>
    <property type="match status" value="1"/>
</dbReference>
<dbReference type="InterPro" id="IPR008271">
    <property type="entry name" value="Ser/Thr_kinase_AS"/>
</dbReference>
<dbReference type="InterPro" id="IPR000719">
    <property type="entry name" value="Prot_kinase_dom"/>
</dbReference>
<gene>
    <name evidence="12" type="ORF">AMORRO_LOCUS9631</name>
</gene>
<dbReference type="Gene3D" id="2.30.30.30">
    <property type="match status" value="1"/>
</dbReference>
<evidence type="ECO:0000256" key="4">
    <source>
        <dbReference type="ARBA" id="ARBA00022741"/>
    </source>
</evidence>
<dbReference type="SUPFAM" id="SSF50104">
    <property type="entry name" value="Translation proteins SH3-like domain"/>
    <property type="match status" value="1"/>
</dbReference>
<dbReference type="Pfam" id="PF00467">
    <property type="entry name" value="KOW"/>
    <property type="match status" value="1"/>
</dbReference>
<dbReference type="GO" id="GO:0003723">
    <property type="term" value="F:RNA binding"/>
    <property type="evidence" value="ECO:0007669"/>
    <property type="project" value="InterPro"/>
</dbReference>
<evidence type="ECO:0000256" key="5">
    <source>
        <dbReference type="ARBA" id="ARBA00022777"/>
    </source>
</evidence>
<keyword evidence="8" id="KW-0687">Ribonucleoprotein</keyword>
<feature type="compositionally biased region" description="Basic and acidic residues" evidence="10">
    <location>
        <begin position="490"/>
        <end position="505"/>
    </location>
</feature>
<reference evidence="12" key="1">
    <citation type="submission" date="2021-06" db="EMBL/GenBank/DDBJ databases">
        <authorList>
            <person name="Kallberg Y."/>
            <person name="Tangrot J."/>
            <person name="Rosling A."/>
        </authorList>
    </citation>
    <scope>NUCLEOTIDE SEQUENCE</scope>
    <source>
        <strain evidence="12">CL551</strain>
    </source>
</reference>
<evidence type="ECO:0000256" key="8">
    <source>
        <dbReference type="ARBA" id="ARBA00023274"/>
    </source>
</evidence>
<comment type="similarity">
    <text evidence="1">Belongs to the universal ribosomal protein uL24 family.</text>
</comment>
<dbReference type="GO" id="GO:0000776">
    <property type="term" value="C:kinetochore"/>
    <property type="evidence" value="ECO:0007669"/>
    <property type="project" value="TreeGrafter"/>
</dbReference>
<dbReference type="GO" id="GO:0007094">
    <property type="term" value="P:mitotic spindle assembly checkpoint signaling"/>
    <property type="evidence" value="ECO:0007669"/>
    <property type="project" value="TreeGrafter"/>
</dbReference>
<dbReference type="GO" id="GO:0098813">
    <property type="term" value="P:nuclear chromosome segregation"/>
    <property type="evidence" value="ECO:0007669"/>
    <property type="project" value="UniProtKB-ARBA"/>
</dbReference>
<dbReference type="OrthoDB" id="20524at2759"/>
<dbReference type="EMBL" id="CAJVPV010009622">
    <property type="protein sequence ID" value="CAG8643566.1"/>
    <property type="molecule type" value="Genomic_DNA"/>
</dbReference>
<evidence type="ECO:0000256" key="9">
    <source>
        <dbReference type="PROSITE-ProRule" id="PRU10141"/>
    </source>
</evidence>
<dbReference type="FunFam" id="3.30.200.20:FF:000131">
    <property type="entry name" value="Dual specificity protein kinase TTK"/>
    <property type="match status" value="1"/>
</dbReference>
<evidence type="ECO:0000256" key="10">
    <source>
        <dbReference type="SAM" id="MobiDB-lite"/>
    </source>
</evidence>
<evidence type="ECO:0000256" key="7">
    <source>
        <dbReference type="ARBA" id="ARBA00022980"/>
    </source>
</evidence>
<dbReference type="GO" id="GO:0004712">
    <property type="term" value="F:protein serine/threonine/tyrosine kinase activity"/>
    <property type="evidence" value="ECO:0007669"/>
    <property type="project" value="TreeGrafter"/>
</dbReference>
<keyword evidence="7" id="KW-0689">Ribosomal protein</keyword>
<accession>A0A9N9DLN7</accession>
<dbReference type="InterPro" id="IPR011009">
    <property type="entry name" value="Kinase-like_dom_sf"/>
</dbReference>